<dbReference type="SUPFAM" id="SSF144083">
    <property type="entry name" value="Magnesium transport protein CorA, transmembrane region"/>
    <property type="match status" value="1"/>
</dbReference>
<dbReference type="GeneID" id="19268728"/>
<feature type="region of interest" description="Disordered" evidence="8">
    <location>
        <begin position="1"/>
        <end position="60"/>
    </location>
</feature>
<feature type="compositionally biased region" description="Basic and acidic residues" evidence="8">
    <location>
        <begin position="28"/>
        <end position="38"/>
    </location>
</feature>
<dbReference type="InterPro" id="IPR002523">
    <property type="entry name" value="MgTranspt_CorA/ZnTranspt_ZntB"/>
</dbReference>
<keyword evidence="5 7" id="KW-0040">ANK repeat</keyword>
<dbReference type="SMART" id="SM00248">
    <property type="entry name" value="ANK"/>
    <property type="match status" value="8"/>
</dbReference>
<evidence type="ECO:0000256" key="4">
    <source>
        <dbReference type="ARBA" id="ARBA00022989"/>
    </source>
</evidence>
<keyword evidence="11" id="KW-1185">Reference proteome</keyword>
<sequence>MAEQSSTAAGLSSPAADSAILTETLTTSDDKHPPHDDEGMSDSLRAIASTSQEPQSSARNMSLSTKIKYPAAGVSSDPNQGLVPNPPEETASQITSRSASIASLGNSLIAAILSEDEENVKGCLHKGANVNMDVGFGFGTTLHLACRFATYEVVKILLDAKASIKSRDARENTALMLACRSKETGTEGLVQRFLDHDKHSFDREKDSTDHHKDPADHDGDLAVNFANNHKSTALTIACQWSSSVVVEKLLAGGADIDVADSDGDTPLILAARYGDKEMMSHIISYHYKKHPKDPSRFYEANGSGENAFYSAMLNKDAKRRASILRLLSDKIPSNSDELGDDWKQTLLYAASEMGDEYAVHLLVDKEHASIVAQDYRGYTALHLACLNGHAGIAKKFLKLRKGMEVAQDPLDRSPWYMFVQFYIRSWDPSQASNSDEIKKFASIISDYVRLEEMIYAMVLVSRLEMLHQLVELMSPDALDHKLYELMWSQQGRSEHQSRINQELKDQYLKDQYLKDQYLKDNLYWLKPETPLQWCTYFGKTSLVWSLLRNPISSNPLDDMEKARRIYDYISVPEQTRPDWLDEIWWNRMHNDGSVMLYPPESYPRRPKILQQTTSGRDERSLELEKILEYEQIREMLYDPPSVANIPDTTYRIPSLEKAHDEQEARESTAIILDFYEYDKGMELLRRSRAVHDVIYASANEAAGGPEKIMNRARKAASEMEYRLDKLLMRWIHLPANKMMWMEDLAMRVYKDKSRSQQDWFSLKNFLWSSWHQPMMGTSGTTRVNAMCLKAGVPGRLRASTATKTAVDSKGTSKNKSANTTLNTDSGKLPYVTLAYCERKSFGETTEHETPSRDNNARETGGTNAATRHSNDIEPRSEVNDEERRNRKSSNRVNPPEPSMSQAAMSLDEFYYNFGDIDRRNENQVITRCFLHDKQQEGKTPRNRQIRNGDGVPDNYKKWPYLVVGQLWLCIIDEDTVVTSTHSGDGVRDYILETMFQQMREAKLNNPAPAQPLSVKNMSQLLIEFCVDFIEDLTWNRLFRENNDWQDTSAASKSVLMLFGERLNQVAASRKSLFDDFKQRMADEQKINDSKVGSLLPQAIDRLRGIDKRTQPTKHETHESALQNDAAHSRAIQTTAELLDEVKDILEELTILKGLVKQQQNVWERFVDKDLRSSNSRGPGAVYEKVTEMIDTSHSIHQAVNDLMNLELAEESRKQTREAASQGKTLMAFTIVTVIFTPLSFLTSLFALNIVDFQHSADGQLEYEPGWIYPILFCVAAGVIGPLMLYAAHDGLRRVILQVAQKIGTSYENLMLKIAFARKSKSDLEKGL</sequence>
<dbReference type="PANTHER" id="PTHR24198:SF165">
    <property type="entry name" value="ANKYRIN REPEAT-CONTAINING PROTEIN-RELATED"/>
    <property type="match status" value="1"/>
</dbReference>
<dbReference type="EMBL" id="KI912110">
    <property type="protein sequence ID" value="ETS85690.1"/>
    <property type="molecule type" value="Genomic_DNA"/>
</dbReference>
<keyword evidence="4 9" id="KW-1133">Transmembrane helix</keyword>
<feature type="transmembrane region" description="Helical" evidence="9">
    <location>
        <begin position="1266"/>
        <end position="1287"/>
    </location>
</feature>
<dbReference type="RefSeq" id="XP_007830487.1">
    <property type="nucleotide sequence ID" value="XM_007832296.1"/>
</dbReference>
<feature type="region of interest" description="Disordered" evidence="8">
    <location>
        <begin position="799"/>
        <end position="823"/>
    </location>
</feature>
<dbReference type="eggNOG" id="KOG0504">
    <property type="taxonomic scope" value="Eukaryota"/>
</dbReference>
<evidence type="ECO:0000256" key="8">
    <source>
        <dbReference type="SAM" id="MobiDB-lite"/>
    </source>
</evidence>
<dbReference type="OrthoDB" id="341259at2759"/>
<evidence type="ECO:0000256" key="6">
    <source>
        <dbReference type="ARBA" id="ARBA00023136"/>
    </source>
</evidence>
<accession>W3XI44</accession>
<dbReference type="HOGENOM" id="CLU_259370_0_0_1"/>
<dbReference type="GO" id="GO:0046873">
    <property type="term" value="F:metal ion transmembrane transporter activity"/>
    <property type="evidence" value="ECO:0007669"/>
    <property type="project" value="InterPro"/>
</dbReference>
<feature type="repeat" description="ANK" evidence="7">
    <location>
        <begin position="376"/>
        <end position="408"/>
    </location>
</feature>
<dbReference type="InterPro" id="IPR045863">
    <property type="entry name" value="CorA_TM1_TM2"/>
</dbReference>
<feature type="region of interest" description="Disordered" evidence="8">
    <location>
        <begin position="72"/>
        <end position="91"/>
    </location>
</feature>
<keyword evidence="2 9" id="KW-0812">Transmembrane</keyword>
<dbReference type="GO" id="GO:0016020">
    <property type="term" value="C:membrane"/>
    <property type="evidence" value="ECO:0007669"/>
    <property type="project" value="UniProtKB-SubCell"/>
</dbReference>
<feature type="compositionally biased region" description="Basic and acidic residues" evidence="8">
    <location>
        <begin position="868"/>
        <end position="884"/>
    </location>
</feature>
<dbReference type="KEGG" id="pfy:PFICI_03715"/>
<comment type="subcellular location">
    <subcellularLocation>
        <location evidence="1">Membrane</location>
        <topology evidence="1">Multi-pass membrane protein</topology>
    </subcellularLocation>
</comment>
<dbReference type="InParanoid" id="W3XI44"/>
<evidence type="ECO:0000313" key="11">
    <source>
        <dbReference type="Proteomes" id="UP000030651"/>
    </source>
</evidence>
<feature type="repeat" description="ANK" evidence="7">
    <location>
        <begin position="229"/>
        <end position="261"/>
    </location>
</feature>
<gene>
    <name evidence="10" type="ORF">PFICI_03715</name>
</gene>
<feature type="compositionally biased region" description="Polar residues" evidence="8">
    <location>
        <begin position="48"/>
        <end position="60"/>
    </location>
</feature>
<feature type="transmembrane region" description="Helical" evidence="9">
    <location>
        <begin position="1225"/>
        <end position="1246"/>
    </location>
</feature>
<feature type="repeat" description="ANK" evidence="7">
    <location>
        <begin position="140"/>
        <end position="169"/>
    </location>
</feature>
<dbReference type="Proteomes" id="UP000030651">
    <property type="component" value="Unassembled WGS sequence"/>
</dbReference>
<name>W3XI44_PESFW</name>
<dbReference type="InterPro" id="IPR036770">
    <property type="entry name" value="Ankyrin_rpt-contain_sf"/>
</dbReference>
<evidence type="ECO:0000256" key="3">
    <source>
        <dbReference type="ARBA" id="ARBA00022737"/>
    </source>
</evidence>
<evidence type="ECO:0000256" key="2">
    <source>
        <dbReference type="ARBA" id="ARBA00022692"/>
    </source>
</evidence>
<feature type="compositionally biased region" description="Basic and acidic residues" evidence="8">
    <location>
        <begin position="841"/>
        <end position="856"/>
    </location>
</feature>
<proteinExistence type="predicted"/>
<dbReference type="Pfam" id="PF12796">
    <property type="entry name" value="Ank_2"/>
    <property type="match status" value="3"/>
</dbReference>
<reference evidence="11" key="1">
    <citation type="journal article" date="2015" name="BMC Genomics">
        <title>Genomic and transcriptomic analysis of the endophytic fungus Pestalotiopsis fici reveals its lifestyle and high potential for synthesis of natural products.</title>
        <authorList>
            <person name="Wang X."/>
            <person name="Zhang X."/>
            <person name="Liu L."/>
            <person name="Xiang M."/>
            <person name="Wang W."/>
            <person name="Sun X."/>
            <person name="Che Y."/>
            <person name="Guo L."/>
            <person name="Liu G."/>
            <person name="Guo L."/>
            <person name="Wang C."/>
            <person name="Yin W.B."/>
            <person name="Stadler M."/>
            <person name="Zhang X."/>
            <person name="Liu X."/>
        </authorList>
    </citation>
    <scope>NUCLEOTIDE SEQUENCE [LARGE SCALE GENOMIC DNA]</scope>
    <source>
        <strain evidence="11">W106-1 / CGMCC3.15140</strain>
    </source>
</reference>
<feature type="compositionally biased region" description="Polar residues" evidence="8">
    <location>
        <begin position="1"/>
        <end position="10"/>
    </location>
</feature>
<dbReference type="Gene3D" id="1.20.58.340">
    <property type="entry name" value="Magnesium transport protein CorA, transmembrane region"/>
    <property type="match status" value="1"/>
</dbReference>
<feature type="region of interest" description="Disordered" evidence="8">
    <location>
        <begin position="841"/>
        <end position="899"/>
    </location>
</feature>
<keyword evidence="3" id="KW-0677">Repeat</keyword>
<dbReference type="InterPro" id="IPR002110">
    <property type="entry name" value="Ankyrin_rpt"/>
</dbReference>
<dbReference type="PANTHER" id="PTHR24198">
    <property type="entry name" value="ANKYRIN REPEAT AND PROTEIN KINASE DOMAIN-CONTAINING PROTEIN"/>
    <property type="match status" value="1"/>
</dbReference>
<protein>
    <submittedName>
        <fullName evidence="10">Uncharacterized protein</fullName>
    </submittedName>
</protein>
<evidence type="ECO:0000256" key="1">
    <source>
        <dbReference type="ARBA" id="ARBA00004141"/>
    </source>
</evidence>
<organism evidence="10 11">
    <name type="scientific">Pestalotiopsis fici (strain W106-1 / CGMCC3.15140)</name>
    <dbReference type="NCBI Taxonomy" id="1229662"/>
    <lineage>
        <taxon>Eukaryota</taxon>
        <taxon>Fungi</taxon>
        <taxon>Dikarya</taxon>
        <taxon>Ascomycota</taxon>
        <taxon>Pezizomycotina</taxon>
        <taxon>Sordariomycetes</taxon>
        <taxon>Xylariomycetidae</taxon>
        <taxon>Amphisphaeriales</taxon>
        <taxon>Sporocadaceae</taxon>
        <taxon>Pestalotiopsis</taxon>
    </lineage>
</organism>
<dbReference type="SUPFAM" id="SSF48403">
    <property type="entry name" value="Ankyrin repeat"/>
    <property type="match status" value="1"/>
</dbReference>
<keyword evidence="6 9" id="KW-0472">Membrane</keyword>
<evidence type="ECO:0000256" key="9">
    <source>
        <dbReference type="SAM" id="Phobius"/>
    </source>
</evidence>
<dbReference type="PROSITE" id="PS50088">
    <property type="entry name" value="ANK_REPEAT"/>
    <property type="match status" value="3"/>
</dbReference>
<evidence type="ECO:0000256" key="5">
    <source>
        <dbReference type="ARBA" id="ARBA00023043"/>
    </source>
</evidence>
<evidence type="ECO:0000313" key="10">
    <source>
        <dbReference type="EMBL" id="ETS85690.1"/>
    </source>
</evidence>
<dbReference type="Pfam" id="PF01544">
    <property type="entry name" value="CorA"/>
    <property type="match status" value="1"/>
</dbReference>
<evidence type="ECO:0000256" key="7">
    <source>
        <dbReference type="PROSITE-ProRule" id="PRU00023"/>
    </source>
</evidence>
<dbReference type="OMA" id="HETHESA"/>
<dbReference type="Gene3D" id="1.25.40.20">
    <property type="entry name" value="Ankyrin repeat-containing domain"/>
    <property type="match status" value="2"/>
</dbReference>